<accession>A0A1I8BPD5</accession>
<proteinExistence type="predicted"/>
<feature type="region of interest" description="Disordered" evidence="1">
    <location>
        <begin position="46"/>
        <end position="67"/>
    </location>
</feature>
<organism evidence="3 4">
    <name type="scientific">Meloidogyne hapla</name>
    <name type="common">Root-knot nematode worm</name>
    <dbReference type="NCBI Taxonomy" id="6305"/>
    <lineage>
        <taxon>Eukaryota</taxon>
        <taxon>Metazoa</taxon>
        <taxon>Ecdysozoa</taxon>
        <taxon>Nematoda</taxon>
        <taxon>Chromadorea</taxon>
        <taxon>Rhabditida</taxon>
        <taxon>Tylenchina</taxon>
        <taxon>Tylenchomorpha</taxon>
        <taxon>Tylenchoidea</taxon>
        <taxon>Meloidogynidae</taxon>
        <taxon>Meloidogyninae</taxon>
        <taxon>Meloidogyne</taxon>
    </lineage>
</organism>
<feature type="signal peptide" evidence="2">
    <location>
        <begin position="1"/>
        <end position="16"/>
    </location>
</feature>
<dbReference type="WBParaSite" id="MhA1_Contig342.frz3.gene65">
    <property type="protein sequence ID" value="MhA1_Contig342.frz3.gene65"/>
    <property type="gene ID" value="MhA1_Contig342.frz3.gene65"/>
</dbReference>
<keyword evidence="2" id="KW-0732">Signal</keyword>
<dbReference type="AlphaFoldDB" id="A0A1I8BPD5"/>
<reference evidence="4" key="1">
    <citation type="submission" date="2016-11" db="UniProtKB">
        <authorList>
            <consortium name="WormBaseParasite"/>
        </authorList>
    </citation>
    <scope>IDENTIFICATION</scope>
</reference>
<feature type="chain" id="PRO_5009316040" evidence="2">
    <location>
        <begin position="17"/>
        <end position="95"/>
    </location>
</feature>
<sequence length="95" mass="10523">MLLILILLFSIPLINFINFGNSMVLINQENKFGEILKINEKINLRRKRQGRKGGGKGGGKRKLTPEDCQAGFGNPNILHECCRQGLGRASNLACN</sequence>
<evidence type="ECO:0000256" key="2">
    <source>
        <dbReference type="SAM" id="SignalP"/>
    </source>
</evidence>
<dbReference type="Proteomes" id="UP000095281">
    <property type="component" value="Unplaced"/>
</dbReference>
<evidence type="ECO:0000313" key="4">
    <source>
        <dbReference type="WBParaSite" id="MhA1_Contig342.frz3.gene65"/>
    </source>
</evidence>
<keyword evidence="3" id="KW-1185">Reference proteome</keyword>
<protein>
    <submittedName>
        <fullName evidence="4">IlGF domain-containing protein</fullName>
    </submittedName>
</protein>
<evidence type="ECO:0000313" key="3">
    <source>
        <dbReference type="Proteomes" id="UP000095281"/>
    </source>
</evidence>
<evidence type="ECO:0000256" key="1">
    <source>
        <dbReference type="SAM" id="MobiDB-lite"/>
    </source>
</evidence>
<name>A0A1I8BPD5_MELHA</name>
<feature type="compositionally biased region" description="Basic residues" evidence="1">
    <location>
        <begin position="46"/>
        <end position="62"/>
    </location>
</feature>